<dbReference type="InParanoid" id="G0NSL5"/>
<dbReference type="AlphaFoldDB" id="G0NSL5"/>
<evidence type="ECO:0000313" key="2">
    <source>
        <dbReference type="EMBL" id="EGT36883.1"/>
    </source>
</evidence>
<keyword evidence="3" id="KW-1185">Reference proteome</keyword>
<organism evidence="3">
    <name type="scientific">Caenorhabditis brenneri</name>
    <name type="common">Nematode worm</name>
    <dbReference type="NCBI Taxonomy" id="135651"/>
    <lineage>
        <taxon>Eukaryota</taxon>
        <taxon>Metazoa</taxon>
        <taxon>Ecdysozoa</taxon>
        <taxon>Nematoda</taxon>
        <taxon>Chromadorea</taxon>
        <taxon>Rhabditida</taxon>
        <taxon>Rhabditina</taxon>
        <taxon>Rhabditomorpha</taxon>
        <taxon>Rhabditoidea</taxon>
        <taxon>Rhabditidae</taxon>
        <taxon>Peloderinae</taxon>
        <taxon>Caenorhabditis</taxon>
    </lineage>
</organism>
<dbReference type="HOGENOM" id="CLU_086463_1_0_1"/>
<evidence type="ECO:0000256" key="1">
    <source>
        <dbReference type="SAM" id="SignalP"/>
    </source>
</evidence>
<name>G0NSL5_CAEBE</name>
<accession>G0NSL5</accession>
<dbReference type="Proteomes" id="UP000008068">
    <property type="component" value="Unassembled WGS sequence"/>
</dbReference>
<dbReference type="EMBL" id="GL379939">
    <property type="protein sequence ID" value="EGT36883.1"/>
    <property type="molecule type" value="Genomic_DNA"/>
</dbReference>
<feature type="signal peptide" evidence="1">
    <location>
        <begin position="1"/>
        <end position="16"/>
    </location>
</feature>
<feature type="chain" id="PRO_5003405793" evidence="1">
    <location>
        <begin position="17"/>
        <end position="244"/>
    </location>
</feature>
<gene>
    <name evidence="2" type="ORF">CAEBREN_17843</name>
</gene>
<proteinExistence type="predicted"/>
<keyword evidence="1" id="KW-0732">Signal</keyword>
<evidence type="ECO:0000313" key="3">
    <source>
        <dbReference type="Proteomes" id="UP000008068"/>
    </source>
</evidence>
<sequence>MEKLLVIFIFASSVMAEPFIKSCEGDNGQNHTNEFLFNHWRKAVMEEIGISNMYELKYDFRLEDEIRKMKSCEDIVHGPNYRVETFHDEKAMAVLGNVAKKSSFTQIKNMPEKFNPLQTFIAYCKLNTKCEGEYMDENNQKETYKIESIVLFGPKTTYEESDFKYGNPGSDCPNGIVTMSNESFLCQHTCGLCKGPEVPIRTTTMIPAKEGAAGNSIDADSAAPFVCHIFSLTIILMMNIMNVY</sequence>
<protein>
    <submittedName>
        <fullName evidence="2">Uncharacterized protein</fullName>
    </submittedName>
</protein>
<reference evidence="3" key="1">
    <citation type="submission" date="2011-07" db="EMBL/GenBank/DDBJ databases">
        <authorList>
            <consortium name="Caenorhabditis brenneri Sequencing and Analysis Consortium"/>
            <person name="Wilson R.K."/>
        </authorList>
    </citation>
    <scope>NUCLEOTIDE SEQUENCE [LARGE SCALE GENOMIC DNA]</scope>
    <source>
        <strain evidence="3">PB2801</strain>
    </source>
</reference>